<feature type="non-terminal residue" evidence="1">
    <location>
        <position position="40"/>
    </location>
</feature>
<sequence length="40" mass="4678">MPFKTPTGLHIFGYNKDIIENIIKFWLKSYLFCIASQLGE</sequence>
<name>A0A382M8R0_9ZZZZ</name>
<dbReference type="AlphaFoldDB" id="A0A382M8R0"/>
<protein>
    <submittedName>
        <fullName evidence="1">Uncharacterized protein</fullName>
    </submittedName>
</protein>
<proteinExistence type="predicted"/>
<reference evidence="1" key="1">
    <citation type="submission" date="2018-05" db="EMBL/GenBank/DDBJ databases">
        <authorList>
            <person name="Lanie J.A."/>
            <person name="Ng W.-L."/>
            <person name="Kazmierczak K.M."/>
            <person name="Andrzejewski T.M."/>
            <person name="Davidsen T.M."/>
            <person name="Wayne K.J."/>
            <person name="Tettelin H."/>
            <person name="Glass J.I."/>
            <person name="Rusch D."/>
            <person name="Podicherti R."/>
            <person name="Tsui H.-C.T."/>
            <person name="Winkler M.E."/>
        </authorList>
    </citation>
    <scope>NUCLEOTIDE SEQUENCE</scope>
</reference>
<evidence type="ECO:0000313" key="1">
    <source>
        <dbReference type="EMBL" id="SVC44385.1"/>
    </source>
</evidence>
<gene>
    <name evidence="1" type="ORF">METZ01_LOCUS297239</name>
</gene>
<accession>A0A382M8R0</accession>
<dbReference type="EMBL" id="UINC01091539">
    <property type="protein sequence ID" value="SVC44385.1"/>
    <property type="molecule type" value="Genomic_DNA"/>
</dbReference>
<organism evidence="1">
    <name type="scientific">marine metagenome</name>
    <dbReference type="NCBI Taxonomy" id="408172"/>
    <lineage>
        <taxon>unclassified sequences</taxon>
        <taxon>metagenomes</taxon>
        <taxon>ecological metagenomes</taxon>
    </lineage>
</organism>